<dbReference type="RefSeq" id="XP_038788091.1">
    <property type="nucleotide sequence ID" value="XM_038929819.1"/>
</dbReference>
<dbReference type="InterPro" id="IPR056790">
    <property type="entry name" value="Ribophorin_II_C"/>
</dbReference>
<dbReference type="AlphaFoldDB" id="A0A8H7BEJ8"/>
<keyword evidence="5 7" id="KW-1133">Transmembrane helix</keyword>
<keyword evidence="10" id="KW-1185">Reference proteome</keyword>
<dbReference type="PANTHER" id="PTHR12640">
    <property type="entry name" value="RIBOPHORIN II"/>
    <property type="match status" value="1"/>
</dbReference>
<dbReference type="GeneID" id="62202997"/>
<organism evidence="9 10">
    <name type="scientific">Alternaria burnsii</name>
    <dbReference type="NCBI Taxonomy" id="1187904"/>
    <lineage>
        <taxon>Eukaryota</taxon>
        <taxon>Fungi</taxon>
        <taxon>Dikarya</taxon>
        <taxon>Ascomycota</taxon>
        <taxon>Pezizomycotina</taxon>
        <taxon>Dothideomycetes</taxon>
        <taxon>Pleosporomycetidae</taxon>
        <taxon>Pleosporales</taxon>
        <taxon>Pleosporineae</taxon>
        <taxon>Pleosporaceae</taxon>
        <taxon>Alternaria</taxon>
        <taxon>Alternaria sect. Alternaria</taxon>
    </lineage>
</organism>
<dbReference type="SUPFAM" id="SSF57850">
    <property type="entry name" value="RING/U-box"/>
    <property type="match status" value="1"/>
</dbReference>
<comment type="caution">
    <text evidence="9">The sequence shown here is derived from an EMBL/GenBank/DDBJ whole genome shotgun (WGS) entry which is preliminary data.</text>
</comment>
<evidence type="ECO:0000313" key="9">
    <source>
        <dbReference type="EMBL" id="KAF7677913.1"/>
    </source>
</evidence>
<evidence type="ECO:0000256" key="1">
    <source>
        <dbReference type="ARBA" id="ARBA00004477"/>
    </source>
</evidence>
<evidence type="ECO:0000256" key="5">
    <source>
        <dbReference type="ARBA" id="ARBA00022989"/>
    </source>
</evidence>
<gene>
    <name evidence="9" type="ORF">GT037_004772</name>
</gene>
<feature type="domain" description="Ribophorin II C-terminal" evidence="8">
    <location>
        <begin position="372"/>
        <end position="475"/>
    </location>
</feature>
<proteinExistence type="predicted"/>
<feature type="transmembrane region" description="Helical" evidence="7">
    <location>
        <begin position="450"/>
        <end position="468"/>
    </location>
</feature>
<evidence type="ECO:0000256" key="7">
    <source>
        <dbReference type="SAM" id="Phobius"/>
    </source>
</evidence>
<name>A0A8H7BEJ8_9PLEO</name>
<evidence type="ECO:0000256" key="3">
    <source>
        <dbReference type="ARBA" id="ARBA00022729"/>
    </source>
</evidence>
<keyword evidence="6 7" id="KW-0472">Membrane</keyword>
<accession>A0A8H7BEJ8</accession>
<dbReference type="GO" id="GO:0006487">
    <property type="term" value="P:protein N-linked glycosylation"/>
    <property type="evidence" value="ECO:0007669"/>
    <property type="project" value="TreeGrafter"/>
</dbReference>
<dbReference type="Pfam" id="PF25147">
    <property type="entry name" value="Ribophorin_II_C"/>
    <property type="match status" value="1"/>
</dbReference>
<evidence type="ECO:0000256" key="4">
    <source>
        <dbReference type="ARBA" id="ARBA00022824"/>
    </source>
</evidence>
<dbReference type="PANTHER" id="PTHR12640:SF0">
    <property type="entry name" value="DOLICHYL-DIPHOSPHOOLIGOSACCHARIDE--PROTEIN GLYCOSYLTRANSFERASE SUBUNIT 2"/>
    <property type="match status" value="1"/>
</dbReference>
<reference evidence="9" key="1">
    <citation type="submission" date="2020-01" db="EMBL/GenBank/DDBJ databases">
        <authorList>
            <person name="Feng Z.H.Z."/>
        </authorList>
    </citation>
    <scope>NUCLEOTIDE SEQUENCE</scope>
    <source>
        <strain evidence="9">CBS107.38</strain>
    </source>
</reference>
<sequence>MLDMPLEITNILGCRHVFGSACVKQMSWDNIDGRHQCCPLCRTEWWLEPDPLNCDITDAIKHRRSENIARDFQTDYGTARHLLYNEPEYADSYVPFGLEELWSKLNLTRMIGSALATEAIQKRIQKLQQGRIISIAEIAYHPKKVLEGNLMVDPFTFNNYHLPVNSMKHAILGTLGSIVDSSAFTLSESAKMRVLQGFVSSLLLSGAAIVSAASSWSFEDATVTVSSKGAGVGGGSKDKLSPSTPLGKSVSLGATDTLKLVLTTLDGSTAKRPHQAFLTLTEPTTGLEESFVFNAKDSGKAKVDLSHKDLPHQFLTSEKPIVASIVIGSFGSSAPYKSRAFDLAVTRDPSVPLSVPAPPVRYAAEAEIHHIFRDDPKSPPKIITIVFAAAVAAALPILLGAWAMLGANANHLSKALGNAPVSHGLFYGSILAMEGIFFLYYTSWNLFQTLPAAAVVGAVAFLSGSRALSEVQERRLAGER</sequence>
<keyword evidence="3" id="KW-0732">Signal</keyword>
<evidence type="ECO:0000256" key="6">
    <source>
        <dbReference type="ARBA" id="ARBA00023136"/>
    </source>
</evidence>
<reference evidence="9" key="2">
    <citation type="submission" date="2020-08" db="EMBL/GenBank/DDBJ databases">
        <title>Draft Genome Sequence of Cumin Blight Pathogen Alternaria burnsii.</title>
        <authorList>
            <person name="Feng Z."/>
        </authorList>
    </citation>
    <scope>NUCLEOTIDE SEQUENCE</scope>
    <source>
        <strain evidence="9">CBS107.38</strain>
    </source>
</reference>
<dbReference type="EMBL" id="JAAABM010000005">
    <property type="protein sequence ID" value="KAF7677913.1"/>
    <property type="molecule type" value="Genomic_DNA"/>
</dbReference>
<feature type="transmembrane region" description="Helical" evidence="7">
    <location>
        <begin position="382"/>
        <end position="405"/>
    </location>
</feature>
<dbReference type="InterPro" id="IPR008814">
    <property type="entry name" value="Swp1"/>
</dbReference>
<keyword evidence="4" id="KW-0256">Endoplasmic reticulum</keyword>
<evidence type="ECO:0000313" key="10">
    <source>
        <dbReference type="Proteomes" id="UP000596902"/>
    </source>
</evidence>
<evidence type="ECO:0000256" key="2">
    <source>
        <dbReference type="ARBA" id="ARBA00022692"/>
    </source>
</evidence>
<comment type="subcellular location">
    <subcellularLocation>
        <location evidence="1">Endoplasmic reticulum membrane</location>
        <topology evidence="1">Multi-pass membrane protein</topology>
    </subcellularLocation>
</comment>
<evidence type="ECO:0000259" key="8">
    <source>
        <dbReference type="Pfam" id="PF25147"/>
    </source>
</evidence>
<keyword evidence="2 7" id="KW-0812">Transmembrane</keyword>
<feature type="transmembrane region" description="Helical" evidence="7">
    <location>
        <begin position="425"/>
        <end position="444"/>
    </location>
</feature>
<dbReference type="Proteomes" id="UP000596902">
    <property type="component" value="Unassembled WGS sequence"/>
</dbReference>
<protein>
    <recommendedName>
        <fullName evidence="8">Ribophorin II C-terminal domain-containing protein</fullName>
    </recommendedName>
</protein>
<dbReference type="GO" id="GO:0008250">
    <property type="term" value="C:oligosaccharyltransferase complex"/>
    <property type="evidence" value="ECO:0007669"/>
    <property type="project" value="InterPro"/>
</dbReference>
<dbReference type="UniPathway" id="UPA00378"/>